<evidence type="ECO:0000313" key="4">
    <source>
        <dbReference type="Proteomes" id="UP000030753"/>
    </source>
</evidence>
<name>W9IQZ8_FUSOX</name>
<evidence type="ECO:0000256" key="1">
    <source>
        <dbReference type="SAM" id="MobiDB-lite"/>
    </source>
</evidence>
<keyword evidence="2" id="KW-0472">Membrane</keyword>
<reference evidence="3 4" key="1">
    <citation type="submission" date="2011-06" db="EMBL/GenBank/DDBJ databases">
        <title>The Genome Sequence of Fusarium oxysporum FOSC 3-a.</title>
        <authorList>
            <consortium name="The Broad Institute Genome Sequencing Platform"/>
            <person name="Ma L.-J."/>
            <person name="Gale L.R."/>
            <person name="Schwartz D.C."/>
            <person name="Zhou S."/>
            <person name="Corby-Kistler H."/>
            <person name="Young S.K."/>
            <person name="Zeng Q."/>
            <person name="Gargeya S."/>
            <person name="Fitzgerald M."/>
            <person name="Haas B."/>
            <person name="Abouelleil A."/>
            <person name="Alvarado L."/>
            <person name="Arachchi H.M."/>
            <person name="Berlin A."/>
            <person name="Brown A."/>
            <person name="Chapman S.B."/>
            <person name="Chen Z."/>
            <person name="Dunbar C."/>
            <person name="Freedman E."/>
            <person name="Gearin G."/>
            <person name="Gellesch M."/>
            <person name="Goldberg J."/>
            <person name="Griggs A."/>
            <person name="Gujja S."/>
            <person name="Heiman D."/>
            <person name="Howarth C."/>
            <person name="Larson L."/>
            <person name="Lui A."/>
            <person name="MacDonald P.J.P."/>
            <person name="Mehta T."/>
            <person name="Montmayeur A."/>
            <person name="Murphy C."/>
            <person name="Neiman D."/>
            <person name="Pearson M."/>
            <person name="Priest M."/>
            <person name="Roberts A."/>
            <person name="Saif S."/>
            <person name="Shea T."/>
            <person name="Shenoy N."/>
            <person name="Sisk P."/>
            <person name="Stolte C."/>
            <person name="Sykes S."/>
            <person name="Wortman J."/>
            <person name="Nusbaum C."/>
            <person name="Birren B."/>
        </authorList>
    </citation>
    <scope>NUCLEOTIDE SEQUENCE [LARGE SCALE GENOMIC DNA]</scope>
    <source>
        <strain evidence="4">FOSC 3-a</strain>
    </source>
</reference>
<dbReference type="Proteomes" id="UP000030753">
    <property type="component" value="Unassembled WGS sequence"/>
</dbReference>
<organism evidence="3 4">
    <name type="scientific">Fusarium oxysporum NRRL 32931</name>
    <dbReference type="NCBI Taxonomy" id="660029"/>
    <lineage>
        <taxon>Eukaryota</taxon>
        <taxon>Fungi</taxon>
        <taxon>Dikarya</taxon>
        <taxon>Ascomycota</taxon>
        <taxon>Pezizomycotina</taxon>
        <taxon>Sordariomycetes</taxon>
        <taxon>Hypocreomycetidae</taxon>
        <taxon>Hypocreales</taxon>
        <taxon>Nectriaceae</taxon>
        <taxon>Fusarium</taxon>
        <taxon>Fusarium oxysporum species complex</taxon>
    </lineage>
</organism>
<dbReference type="EMBL" id="JH717841">
    <property type="protein sequence ID" value="EWY94931.1"/>
    <property type="molecule type" value="Genomic_DNA"/>
</dbReference>
<evidence type="ECO:0000313" key="3">
    <source>
        <dbReference type="EMBL" id="EWY94931.1"/>
    </source>
</evidence>
<feature type="region of interest" description="Disordered" evidence="1">
    <location>
        <begin position="1"/>
        <end position="30"/>
    </location>
</feature>
<proteinExistence type="predicted"/>
<sequence length="91" mass="9716">MAPEKSEIKPAGQGPLDQSNNNTAIDSESNHAISAPTEALRKLWTKFPLTLAFVGLFVMNFSMVFAASSAGVYDPYATSHFQGHSLIATAT</sequence>
<accession>W9IQZ8</accession>
<keyword evidence="2" id="KW-1133">Transmembrane helix</keyword>
<dbReference type="HOGENOM" id="CLU_2427087_0_0_1"/>
<keyword evidence="2" id="KW-0812">Transmembrane</keyword>
<protein>
    <submittedName>
        <fullName evidence="3">Uncharacterized protein</fullName>
    </submittedName>
</protein>
<dbReference type="AlphaFoldDB" id="W9IQZ8"/>
<feature type="transmembrane region" description="Helical" evidence="2">
    <location>
        <begin position="49"/>
        <end position="73"/>
    </location>
</feature>
<gene>
    <name evidence="3" type="ORF">FOYG_04079</name>
</gene>
<feature type="compositionally biased region" description="Polar residues" evidence="1">
    <location>
        <begin position="16"/>
        <end position="30"/>
    </location>
</feature>
<evidence type="ECO:0000256" key="2">
    <source>
        <dbReference type="SAM" id="Phobius"/>
    </source>
</evidence>